<dbReference type="InterPro" id="IPR006553">
    <property type="entry name" value="Leu-rich_rpt_Cys-con_subtyp"/>
</dbReference>
<name>A0A5N6QD24_9ROSI</name>
<dbReference type="EMBL" id="CM017321">
    <property type="protein sequence ID" value="KAE7996120.1"/>
    <property type="molecule type" value="Genomic_DNA"/>
</dbReference>
<dbReference type="InterPro" id="IPR036047">
    <property type="entry name" value="F-box-like_dom_sf"/>
</dbReference>
<dbReference type="PANTHER" id="PTHR38926">
    <property type="entry name" value="F-BOX DOMAIN CONTAINING PROTEIN, EXPRESSED"/>
    <property type="match status" value="1"/>
</dbReference>
<evidence type="ECO:0000313" key="2">
    <source>
        <dbReference type="Proteomes" id="UP000327013"/>
    </source>
</evidence>
<organism evidence="1 2">
    <name type="scientific">Carpinus fangiana</name>
    <dbReference type="NCBI Taxonomy" id="176857"/>
    <lineage>
        <taxon>Eukaryota</taxon>
        <taxon>Viridiplantae</taxon>
        <taxon>Streptophyta</taxon>
        <taxon>Embryophyta</taxon>
        <taxon>Tracheophyta</taxon>
        <taxon>Spermatophyta</taxon>
        <taxon>Magnoliopsida</taxon>
        <taxon>eudicotyledons</taxon>
        <taxon>Gunneridae</taxon>
        <taxon>Pentapetalae</taxon>
        <taxon>rosids</taxon>
        <taxon>fabids</taxon>
        <taxon>Fagales</taxon>
        <taxon>Betulaceae</taxon>
        <taxon>Carpinus</taxon>
    </lineage>
</organism>
<dbReference type="Gene3D" id="1.20.1280.50">
    <property type="match status" value="1"/>
</dbReference>
<dbReference type="SUPFAM" id="SSF81383">
    <property type="entry name" value="F-box domain"/>
    <property type="match status" value="1"/>
</dbReference>
<dbReference type="Proteomes" id="UP000327013">
    <property type="component" value="Chromosome 1"/>
</dbReference>
<dbReference type="InterPro" id="IPR001611">
    <property type="entry name" value="Leu-rich_rpt"/>
</dbReference>
<dbReference type="SMART" id="SM00367">
    <property type="entry name" value="LRR_CC"/>
    <property type="match status" value="5"/>
</dbReference>
<evidence type="ECO:0008006" key="3">
    <source>
        <dbReference type="Google" id="ProtNLM"/>
    </source>
</evidence>
<protein>
    <recommendedName>
        <fullName evidence="3">F-box domain-containing protein</fullName>
    </recommendedName>
</protein>
<accession>A0A5N6QD24</accession>
<sequence>MDPPPPNPADEVHGWLKLPRDMTASFMVRLGAIHVLKSAQMVCSSWHNVCKEPSTWHAIDMRNSGWEEMSPELQKMCQDAVNRSCGLLVDINVEYFGTDELLMHIADKSPKLKRLRVVHCCGISDEGLSQAAAKLPLLEELSISYYPLTKKALKAVGRCCPRLKSLKFNTQTQKRYEEYDEEALAIAKNMSELRHLQLVGNRLTNDGLQAILDGCPHLESLDIRQCFNLTLAGDLGRRCAQQIKHLRLPGDSIADHEFIIWWDYGI</sequence>
<dbReference type="CDD" id="cd22164">
    <property type="entry name" value="F-box_AtSKIP19-like"/>
    <property type="match status" value="1"/>
</dbReference>
<dbReference type="OrthoDB" id="2095648at2759"/>
<dbReference type="InterPro" id="IPR032675">
    <property type="entry name" value="LRR_dom_sf"/>
</dbReference>
<reference evidence="1 2" key="1">
    <citation type="submission" date="2019-06" db="EMBL/GenBank/DDBJ databases">
        <title>A chromosomal-level reference genome of Carpinus fangiana (Coryloideae, Betulaceae).</title>
        <authorList>
            <person name="Yang X."/>
            <person name="Wang Z."/>
            <person name="Zhang L."/>
            <person name="Hao G."/>
            <person name="Liu J."/>
            <person name="Yang Y."/>
        </authorList>
    </citation>
    <scope>NUCLEOTIDE SEQUENCE [LARGE SCALE GENOMIC DNA]</scope>
    <source>
        <strain evidence="1">Cfa_2016G</strain>
        <tissue evidence="1">Leaf</tissue>
    </source>
</reference>
<proteinExistence type="predicted"/>
<keyword evidence="2" id="KW-1185">Reference proteome</keyword>
<gene>
    <name evidence="1" type="ORF">FH972_000868</name>
</gene>
<dbReference type="AlphaFoldDB" id="A0A5N6QD24"/>
<evidence type="ECO:0000313" key="1">
    <source>
        <dbReference type="EMBL" id="KAE7996120.1"/>
    </source>
</evidence>
<dbReference type="PANTHER" id="PTHR38926:SF2">
    <property type="entry name" value="F-BOX_LRR-REPEAT PROTEIN 21-RELATED"/>
    <property type="match status" value="1"/>
</dbReference>
<dbReference type="SUPFAM" id="SSF52047">
    <property type="entry name" value="RNI-like"/>
    <property type="match status" value="1"/>
</dbReference>
<dbReference type="Gene3D" id="3.80.10.10">
    <property type="entry name" value="Ribonuclease Inhibitor"/>
    <property type="match status" value="1"/>
</dbReference>
<dbReference type="Pfam" id="PF13516">
    <property type="entry name" value="LRR_6"/>
    <property type="match status" value="2"/>
</dbReference>